<protein>
    <recommendedName>
        <fullName evidence="5">Stage III sporulation protein AE</fullName>
    </recommendedName>
</protein>
<accession>A0A938X485</accession>
<evidence type="ECO:0008006" key="5">
    <source>
        <dbReference type="Google" id="ProtNLM"/>
    </source>
</evidence>
<evidence type="ECO:0000256" key="2">
    <source>
        <dbReference type="SAM" id="SignalP"/>
    </source>
</evidence>
<feature type="signal peptide" evidence="2">
    <location>
        <begin position="1"/>
        <end position="21"/>
    </location>
</feature>
<sequence>MKRIILLSIFLIFCTVIPVHAQDTDFYEASGADRLFSVLPKSGQQILSEHGIFGADSDEMLSLSFGDFFKIIGDELIKTAKKPLSLFASGVAVALLCALIAQLKPPQSESAARTFDAVAVLATAIVLLTPVSEMFTAAAQSLEDVSAFLISFIPVYAGILTATGQPLGASLAQSTLLGISEIVSVISTTVLVPLLTIYLAMCVVSSVSREFSIDPLTDGIKSVITVSLGALLTVFIGVLSLKGGLAQSADTVAMKTAKFAAGTVFPVVGGAVSDALSSVQGSLSLVRTSVGTFASIGVGVSCLPALLSLLLTQMALTFSAAIAHVLSAERVACVLKRAAGVLSLLTGIVAVFAVLVIISLGILLQAAGGG</sequence>
<feature type="transmembrane region" description="Helical" evidence="1">
    <location>
        <begin position="338"/>
        <end position="364"/>
    </location>
</feature>
<feature type="chain" id="PRO_5037877046" description="Stage III sporulation protein AE" evidence="2">
    <location>
        <begin position="22"/>
        <end position="370"/>
    </location>
</feature>
<feature type="transmembrane region" description="Helical" evidence="1">
    <location>
        <begin position="84"/>
        <end position="103"/>
    </location>
</feature>
<dbReference type="AlphaFoldDB" id="A0A938X485"/>
<evidence type="ECO:0000313" key="4">
    <source>
        <dbReference type="Proteomes" id="UP000774750"/>
    </source>
</evidence>
<keyword evidence="4" id="KW-1185">Reference proteome</keyword>
<reference evidence="3" key="2">
    <citation type="journal article" date="2021" name="Sci. Rep.">
        <title>The distribution of antibiotic resistance genes in chicken gut microbiota commensals.</title>
        <authorList>
            <person name="Juricova H."/>
            <person name="Matiasovicova J."/>
            <person name="Kubasova T."/>
            <person name="Cejkova D."/>
            <person name="Rychlik I."/>
        </authorList>
    </citation>
    <scope>NUCLEOTIDE SEQUENCE</scope>
    <source>
        <strain evidence="3">An559</strain>
    </source>
</reference>
<comment type="caution">
    <text evidence="3">The sequence shown here is derived from an EMBL/GenBank/DDBJ whole genome shotgun (WGS) entry which is preliminary data.</text>
</comment>
<dbReference type="InterPro" id="IPR014194">
    <property type="entry name" value="Spore_III_AE"/>
</dbReference>
<proteinExistence type="predicted"/>
<feature type="transmembrane region" description="Helical" evidence="1">
    <location>
        <begin position="115"/>
        <end position="139"/>
    </location>
</feature>
<feature type="transmembrane region" description="Helical" evidence="1">
    <location>
        <begin position="176"/>
        <end position="200"/>
    </location>
</feature>
<dbReference type="EMBL" id="JACJKY010000001">
    <property type="protein sequence ID" value="MBM6919688.1"/>
    <property type="molecule type" value="Genomic_DNA"/>
</dbReference>
<feature type="transmembrane region" description="Helical" evidence="1">
    <location>
        <begin position="253"/>
        <end position="273"/>
    </location>
</feature>
<reference evidence="3" key="1">
    <citation type="submission" date="2020-08" db="EMBL/GenBank/DDBJ databases">
        <authorList>
            <person name="Cejkova D."/>
            <person name="Kubasova T."/>
            <person name="Jahodarova E."/>
            <person name="Rychlik I."/>
        </authorList>
    </citation>
    <scope>NUCLEOTIDE SEQUENCE</scope>
    <source>
        <strain evidence="3">An559</strain>
    </source>
</reference>
<keyword evidence="1" id="KW-0812">Transmembrane</keyword>
<keyword evidence="1" id="KW-0472">Membrane</keyword>
<gene>
    <name evidence="3" type="ORF">H6A12_00705</name>
</gene>
<keyword evidence="1" id="KW-1133">Transmembrane helix</keyword>
<feature type="transmembrane region" description="Helical" evidence="1">
    <location>
        <begin position="293"/>
        <end position="326"/>
    </location>
</feature>
<organism evidence="3 4">
    <name type="scientific">Merdimmobilis hominis</name>
    <dbReference type="NCBI Taxonomy" id="2897707"/>
    <lineage>
        <taxon>Bacteria</taxon>
        <taxon>Bacillati</taxon>
        <taxon>Bacillota</taxon>
        <taxon>Clostridia</taxon>
        <taxon>Eubacteriales</taxon>
        <taxon>Oscillospiraceae</taxon>
        <taxon>Merdimmobilis</taxon>
    </lineage>
</organism>
<feature type="transmembrane region" description="Helical" evidence="1">
    <location>
        <begin position="220"/>
        <end position="241"/>
    </location>
</feature>
<dbReference type="Pfam" id="PF09546">
    <property type="entry name" value="Spore_III_AE"/>
    <property type="match status" value="1"/>
</dbReference>
<evidence type="ECO:0000313" key="3">
    <source>
        <dbReference type="EMBL" id="MBM6919688.1"/>
    </source>
</evidence>
<dbReference type="RefSeq" id="WP_204443695.1">
    <property type="nucleotide sequence ID" value="NZ_JACJKY010000001.1"/>
</dbReference>
<feature type="transmembrane region" description="Helical" evidence="1">
    <location>
        <begin position="145"/>
        <end position="164"/>
    </location>
</feature>
<keyword evidence="2" id="KW-0732">Signal</keyword>
<evidence type="ECO:0000256" key="1">
    <source>
        <dbReference type="SAM" id="Phobius"/>
    </source>
</evidence>
<dbReference type="Proteomes" id="UP000774750">
    <property type="component" value="Unassembled WGS sequence"/>
</dbReference>
<name>A0A938X485_9FIRM</name>